<evidence type="ECO:0000313" key="1">
    <source>
        <dbReference type="EMBL" id="ATC85236.1"/>
    </source>
</evidence>
<reference evidence="1 2" key="1">
    <citation type="journal article" date="2012" name="J. Bacteriol.">
        <title>Genome sequences of type strains of seven species of the marine bacterium Pseudoalteromonas.</title>
        <authorList>
            <person name="Xie B.B."/>
            <person name="Shu Y.L."/>
            <person name="Qin Q.L."/>
            <person name="Rong J.C."/>
            <person name="Zhang X.Y."/>
            <person name="Chen X.L."/>
            <person name="Shi M."/>
            <person name="He H.L."/>
            <person name="Zhou B.C."/>
            <person name="Zhang Y.Z."/>
        </authorList>
    </citation>
    <scope>NUCLEOTIDE SEQUENCE [LARGE SCALE GENOMIC DNA]</scope>
    <source>
        <strain evidence="1 2">A 37-1-2</strain>
    </source>
</reference>
<dbReference type="Gene3D" id="1.10.30.50">
    <property type="match status" value="1"/>
</dbReference>
<dbReference type="Proteomes" id="UP000016505">
    <property type="component" value="Chromosome I"/>
</dbReference>
<name>A0A290RYK6_9GAMM</name>
<gene>
    <name evidence="1" type="ORF">PARC_a0510</name>
</gene>
<dbReference type="OrthoDB" id="9816185at2"/>
<dbReference type="RefSeq" id="WP_010554106.1">
    <property type="nucleotide sequence ID" value="NZ_CP011025.1"/>
</dbReference>
<evidence type="ECO:0000313" key="2">
    <source>
        <dbReference type="Proteomes" id="UP000016505"/>
    </source>
</evidence>
<dbReference type="KEGG" id="part:PARC_a0510"/>
<organism evidence="1 2">
    <name type="scientific">Pseudoalteromonas arctica A 37-1-2</name>
    <dbReference type="NCBI Taxonomy" id="1117313"/>
    <lineage>
        <taxon>Bacteria</taxon>
        <taxon>Pseudomonadati</taxon>
        <taxon>Pseudomonadota</taxon>
        <taxon>Gammaproteobacteria</taxon>
        <taxon>Alteromonadales</taxon>
        <taxon>Pseudoalteromonadaceae</taxon>
        <taxon>Pseudoalteromonas</taxon>
    </lineage>
</organism>
<dbReference type="EMBL" id="CP011025">
    <property type="protein sequence ID" value="ATC85236.1"/>
    <property type="molecule type" value="Genomic_DNA"/>
</dbReference>
<protein>
    <recommendedName>
        <fullName evidence="3">HNH domain-containing protein</fullName>
    </recommendedName>
</protein>
<evidence type="ECO:0008006" key="3">
    <source>
        <dbReference type="Google" id="ProtNLM"/>
    </source>
</evidence>
<dbReference type="AlphaFoldDB" id="A0A290RYK6"/>
<proteinExistence type="predicted"/>
<accession>A0A290RYK6</accession>
<sequence>MLKIRAYGEDTFSFYQDIVKSKNKTKMKPDIKKELAAISDTQTQYFENYDNAFDMDSLALMQSMPYSENDKVNLKSLYNYRNKRIQALKNTLTTHPHHREHIFSTCQNCTINDVDSMDHVLGQTEFPEYSVHPKNLFPCCSDCNRKKSDKFVDDNGSQLFLNLFIDDLPKSHYLKVRFEANWMPRFYLEQPDDVTDDVFNLINNHYEHLDLLERFRGKGGEIINNLKAIIKGYKGLEVNIGDKINEQCKELETYLGYNHRQVVIYRELGSSDDFIRECFS</sequence>